<dbReference type="InterPro" id="IPR000836">
    <property type="entry name" value="PRTase_dom"/>
</dbReference>
<keyword evidence="2" id="KW-0808">Transferase</keyword>
<accession>A0A2R8BLT0</accession>
<dbReference type="RefSeq" id="WP_108854371.1">
    <property type="nucleotide sequence ID" value="NZ_OMOQ01000003.1"/>
</dbReference>
<dbReference type="GO" id="GO:0016740">
    <property type="term" value="F:transferase activity"/>
    <property type="evidence" value="ECO:0007669"/>
    <property type="project" value="UniProtKB-KW"/>
</dbReference>
<dbReference type="InterPro" id="IPR029057">
    <property type="entry name" value="PRTase-like"/>
</dbReference>
<dbReference type="CDD" id="cd06223">
    <property type="entry name" value="PRTases_typeI"/>
    <property type="match status" value="1"/>
</dbReference>
<dbReference type="Gene3D" id="3.30.1310.20">
    <property type="entry name" value="PRTase-like"/>
    <property type="match status" value="1"/>
</dbReference>
<keyword evidence="3" id="KW-1185">Reference proteome</keyword>
<sequence length="210" mass="22068">MFADRAEAGRKLADELERMAPEDPVVLALPRGGVPVAAPIAERLGAPLDLLMVRKIGVPGHEELAAGAIAEGAEPVFNPDVLRSIRSRAEDFAEAVAAKRAEIAERRRMYLGGREQVALEGKTAIVVDDGIATGATMRAALGAARAAGAARVILAVPVAPADALAEVSPMVDETVCLQVPRPFYAVGAHYRDFRQVSDDEVAATLRPGSD</sequence>
<gene>
    <name evidence="2" type="ORF">DEA8626_03406</name>
</gene>
<evidence type="ECO:0000313" key="2">
    <source>
        <dbReference type="EMBL" id="SPH24355.1"/>
    </source>
</evidence>
<protein>
    <submittedName>
        <fullName evidence="2">Phosphoribosyl transferase</fullName>
    </submittedName>
</protein>
<dbReference type="Gene3D" id="3.40.50.2020">
    <property type="match status" value="1"/>
</dbReference>
<dbReference type="AlphaFoldDB" id="A0A2R8BLT0"/>
<feature type="domain" description="Phosphoribosyltransferase" evidence="1">
    <location>
        <begin position="9"/>
        <end position="169"/>
    </location>
</feature>
<evidence type="ECO:0000313" key="3">
    <source>
        <dbReference type="Proteomes" id="UP000244924"/>
    </source>
</evidence>
<dbReference type="SUPFAM" id="SSF53271">
    <property type="entry name" value="PRTase-like"/>
    <property type="match status" value="1"/>
</dbReference>
<dbReference type="Pfam" id="PF00156">
    <property type="entry name" value="Pribosyltran"/>
    <property type="match status" value="1"/>
</dbReference>
<evidence type="ECO:0000259" key="1">
    <source>
        <dbReference type="Pfam" id="PF00156"/>
    </source>
</evidence>
<proteinExistence type="predicted"/>
<dbReference type="EMBL" id="OMOQ01000003">
    <property type="protein sequence ID" value="SPH24355.1"/>
    <property type="molecule type" value="Genomic_DNA"/>
</dbReference>
<reference evidence="2 3" key="1">
    <citation type="submission" date="2018-03" db="EMBL/GenBank/DDBJ databases">
        <authorList>
            <person name="Keele B.F."/>
        </authorList>
    </citation>
    <scope>NUCLEOTIDE SEQUENCE [LARGE SCALE GENOMIC DNA]</scope>
    <source>
        <strain evidence="2 3">CECT 8626</strain>
    </source>
</reference>
<organism evidence="2 3">
    <name type="scientific">Albidovulum aquaemixtae</name>
    <dbReference type="NCBI Taxonomy" id="1542388"/>
    <lineage>
        <taxon>Bacteria</taxon>
        <taxon>Pseudomonadati</taxon>
        <taxon>Pseudomonadota</taxon>
        <taxon>Alphaproteobacteria</taxon>
        <taxon>Rhodobacterales</taxon>
        <taxon>Paracoccaceae</taxon>
        <taxon>Albidovulum</taxon>
    </lineage>
</organism>
<name>A0A2R8BLT0_9RHOB</name>
<dbReference type="Proteomes" id="UP000244924">
    <property type="component" value="Unassembled WGS sequence"/>
</dbReference>
<dbReference type="OrthoDB" id="9810066at2"/>